<dbReference type="RefSeq" id="WP_158413803.1">
    <property type="nucleotide sequence ID" value="NZ_CP009552.1"/>
</dbReference>
<dbReference type="KEGG" id="gac:GACE_0873"/>
<protein>
    <submittedName>
        <fullName evidence="1">Uncharacterized protein</fullName>
    </submittedName>
</protein>
<sequence length="58" mass="6436">MTVIYDSFGVPGNCRGCGGKTHWHINGDYPLCPKCMRELVCEVKNLAERGFLNFDGDA</sequence>
<dbReference type="STRING" id="565033.GACE_0873"/>
<organism evidence="1 2">
    <name type="scientific">Geoglobus acetivorans</name>
    <dbReference type="NCBI Taxonomy" id="565033"/>
    <lineage>
        <taxon>Archaea</taxon>
        <taxon>Methanobacteriati</taxon>
        <taxon>Methanobacteriota</taxon>
        <taxon>Archaeoglobi</taxon>
        <taxon>Archaeoglobales</taxon>
        <taxon>Archaeoglobaceae</taxon>
        <taxon>Geoglobus</taxon>
    </lineage>
</organism>
<reference evidence="1 2" key="1">
    <citation type="journal article" date="2015" name="Appl. Environ. Microbiol.">
        <title>The Geoglobus acetivorans genome: Fe(III) reduction, acetate utilization, autotrophic growth, and degradation of aromatic compounds in a hyperthermophilic archaeon.</title>
        <authorList>
            <person name="Mardanov A.V."/>
            <person name="Slododkina G.B."/>
            <person name="Slobodkin A.I."/>
            <person name="Beletsky A.V."/>
            <person name="Gavrilov S.N."/>
            <person name="Kublanov I.V."/>
            <person name="Bonch-Osmolovskaya E.A."/>
            <person name="Skryabin K.G."/>
            <person name="Ravin N.V."/>
        </authorList>
    </citation>
    <scope>NUCLEOTIDE SEQUENCE [LARGE SCALE GENOMIC DNA]</scope>
    <source>
        <strain evidence="1 2">SBH6</strain>
    </source>
</reference>
<proteinExistence type="predicted"/>
<name>A0A0A7GCX3_GEOAI</name>
<dbReference type="AlphaFoldDB" id="A0A0A7GCX3"/>
<dbReference type="EMBL" id="CP009552">
    <property type="protein sequence ID" value="AIY89920.1"/>
    <property type="molecule type" value="Genomic_DNA"/>
</dbReference>
<dbReference type="HOGENOM" id="CLU_2968296_0_0_2"/>
<gene>
    <name evidence="1" type="ORF">GACE_0873</name>
</gene>
<evidence type="ECO:0000313" key="1">
    <source>
        <dbReference type="EMBL" id="AIY89920.1"/>
    </source>
</evidence>
<dbReference type="GeneID" id="43503128"/>
<accession>A0A0A7GCX3</accession>
<evidence type="ECO:0000313" key="2">
    <source>
        <dbReference type="Proteomes" id="UP000030624"/>
    </source>
</evidence>
<dbReference type="Proteomes" id="UP000030624">
    <property type="component" value="Chromosome"/>
</dbReference>